<dbReference type="Gene3D" id="3.40.190.10">
    <property type="entry name" value="Periplasmic binding protein-like II"/>
    <property type="match status" value="2"/>
</dbReference>
<dbReference type="PROSITE" id="PS01037">
    <property type="entry name" value="SBP_BACTERIAL_1"/>
    <property type="match status" value="1"/>
</dbReference>
<dbReference type="PANTHER" id="PTHR30061">
    <property type="entry name" value="MALTOSE-BINDING PERIPLASMIC PROTEIN"/>
    <property type="match status" value="1"/>
</dbReference>
<proteinExistence type="inferred from homology"/>
<evidence type="ECO:0000313" key="5">
    <source>
        <dbReference type="Proteomes" id="UP000296706"/>
    </source>
</evidence>
<dbReference type="GO" id="GO:0042956">
    <property type="term" value="P:maltodextrin transmembrane transport"/>
    <property type="evidence" value="ECO:0007669"/>
    <property type="project" value="TreeGrafter"/>
</dbReference>
<organism evidence="4 5">
    <name type="scientific">Halapricum salinum</name>
    <dbReference type="NCBI Taxonomy" id="1457250"/>
    <lineage>
        <taxon>Archaea</taxon>
        <taxon>Methanobacteriati</taxon>
        <taxon>Methanobacteriota</taxon>
        <taxon>Stenosarchaea group</taxon>
        <taxon>Halobacteria</taxon>
        <taxon>Halobacteriales</taxon>
        <taxon>Haloarculaceae</taxon>
        <taxon>Halapricum</taxon>
    </lineage>
</organism>
<dbReference type="GeneID" id="39847981"/>
<comment type="similarity">
    <text evidence="1">Belongs to the bacterial solute-binding protein 1 family.</text>
</comment>
<keyword evidence="3" id="KW-0732">Signal</keyword>
<evidence type="ECO:0000256" key="1">
    <source>
        <dbReference type="ARBA" id="ARBA00008520"/>
    </source>
</evidence>
<keyword evidence="2" id="KW-0813">Transport</keyword>
<dbReference type="InterPro" id="IPR006059">
    <property type="entry name" value="SBP"/>
</dbReference>
<reference evidence="4 5" key="1">
    <citation type="journal article" date="2019" name="Nat. Commun.">
        <title>A new type of DNA phosphorothioation-based antiviral system in archaea.</title>
        <authorList>
            <person name="Xiong L."/>
            <person name="Liu S."/>
            <person name="Chen S."/>
            <person name="Xiao Y."/>
            <person name="Zhu B."/>
            <person name="Gao Y."/>
            <person name="Zhang Y."/>
            <person name="Chen B."/>
            <person name="Luo J."/>
            <person name="Deng Z."/>
            <person name="Chen X."/>
            <person name="Wang L."/>
            <person name="Chen S."/>
        </authorList>
    </citation>
    <scope>NUCLEOTIDE SEQUENCE [LARGE SCALE GENOMIC DNA]</scope>
    <source>
        <strain evidence="4 5">CBA1105</strain>
    </source>
</reference>
<dbReference type="GO" id="GO:1901982">
    <property type="term" value="F:maltose binding"/>
    <property type="evidence" value="ECO:0007669"/>
    <property type="project" value="TreeGrafter"/>
</dbReference>
<name>A0A4D6HC35_9EURY</name>
<dbReference type="PANTHER" id="PTHR30061:SF50">
    <property type="entry name" value="MALTOSE_MALTODEXTRIN-BINDING PERIPLASMIC PROTEIN"/>
    <property type="match status" value="1"/>
</dbReference>
<protein>
    <submittedName>
        <fullName evidence="4">Extracellular solute-binding protein</fullName>
    </submittedName>
</protein>
<dbReference type="GO" id="GO:0055052">
    <property type="term" value="C:ATP-binding cassette (ABC) transporter complex, substrate-binding subunit-containing"/>
    <property type="evidence" value="ECO:0007669"/>
    <property type="project" value="TreeGrafter"/>
</dbReference>
<dbReference type="InterPro" id="IPR006061">
    <property type="entry name" value="SBP_1_CS"/>
</dbReference>
<evidence type="ECO:0000313" key="4">
    <source>
        <dbReference type="EMBL" id="QCC51360.1"/>
    </source>
</evidence>
<dbReference type="AlphaFoldDB" id="A0A4D6HC35"/>
<dbReference type="PROSITE" id="PS51318">
    <property type="entry name" value="TAT"/>
    <property type="match status" value="1"/>
</dbReference>
<dbReference type="GO" id="GO:0015768">
    <property type="term" value="P:maltose transport"/>
    <property type="evidence" value="ECO:0007669"/>
    <property type="project" value="TreeGrafter"/>
</dbReference>
<sequence>MVERPHRRQVLKAVGAAGIAGVFAGCEAPTSNPTTTVDRVPDCETSVVEPTVSGGSFTLVHGRQQEGAHLLEETKEVFQERYESTVRIERSPYSPVEHLRTVIPEGDGPHLFTHRHTIAGRFVEDGFLSEQGENLRVEECVYSDPAWDVVDYQGPEMDDPVTVGLPFAGECPALLYNRDILDELGVEPPETFAEWLSIMEEFHDPQQGQYGLAQPLNAYFASWAAHAYGGEIYDGEADELGITSDAVSRGLDILLDDLRPYIPSTHTDASPYTEEAQVAVFENATAPFLINGPWVEADLEAAEFEYGVQPIPTPPGATARPYSSVQVLFFADRMTTDSTAAAARQFAEWYTTSDDRIRELVTTTSFVPVKNGFTERDQLSTTARGFARQFETSDPVPQNPKMNDVWAPFETAVREAFETGADVGPLLEAAATEIRQTDRWQ</sequence>
<dbReference type="KEGG" id="hsn:DV733_08930"/>
<dbReference type="Proteomes" id="UP000296706">
    <property type="component" value="Chromosome"/>
</dbReference>
<gene>
    <name evidence="4" type="ORF">DV733_08930</name>
</gene>
<evidence type="ECO:0000256" key="3">
    <source>
        <dbReference type="ARBA" id="ARBA00022729"/>
    </source>
</evidence>
<dbReference type="OrthoDB" id="42146at2157"/>
<dbReference type="RefSeq" id="WP_049995031.1">
    <property type="nucleotide sequence ID" value="NZ_CP031310.1"/>
</dbReference>
<accession>A0A4D6HC35</accession>
<dbReference type="PROSITE" id="PS51257">
    <property type="entry name" value="PROKAR_LIPOPROTEIN"/>
    <property type="match status" value="1"/>
</dbReference>
<dbReference type="SUPFAM" id="SSF53850">
    <property type="entry name" value="Periplasmic binding protein-like II"/>
    <property type="match status" value="1"/>
</dbReference>
<keyword evidence="5" id="KW-1185">Reference proteome</keyword>
<evidence type="ECO:0000256" key="2">
    <source>
        <dbReference type="ARBA" id="ARBA00022448"/>
    </source>
</evidence>
<dbReference type="GO" id="GO:0055085">
    <property type="term" value="P:transmembrane transport"/>
    <property type="evidence" value="ECO:0007669"/>
    <property type="project" value="InterPro"/>
</dbReference>
<dbReference type="InterPro" id="IPR006311">
    <property type="entry name" value="TAT_signal"/>
</dbReference>
<dbReference type="Pfam" id="PF13416">
    <property type="entry name" value="SBP_bac_8"/>
    <property type="match status" value="1"/>
</dbReference>
<dbReference type="EMBL" id="CP031310">
    <property type="protein sequence ID" value="QCC51360.1"/>
    <property type="molecule type" value="Genomic_DNA"/>
</dbReference>
<dbReference type="STRING" id="1457250.GCA_000755225_01117"/>